<gene>
    <name evidence="6" type="primary">glcC</name>
    <name evidence="6" type="ORF">NCTC9075_01160</name>
</gene>
<dbReference type="InterPro" id="IPR036388">
    <property type="entry name" value="WH-like_DNA-bd_sf"/>
</dbReference>
<dbReference type="SUPFAM" id="SSF48008">
    <property type="entry name" value="GntR ligand-binding domain-like"/>
    <property type="match status" value="1"/>
</dbReference>
<evidence type="ECO:0000256" key="3">
    <source>
        <dbReference type="ARBA" id="ARBA00023163"/>
    </source>
</evidence>
<sequence>MKDERRPICEVVAESIERLIIDGVLKVGQPLPSERRLCEKLGFSRSALREGLTVLRGRGIIETAQGRDSRVARLNRVQDASPLIHLFSTQPRTLYDLLDVRALLEGESARLAATLGTQADFVVITRCYEKMLAASENNKEISLIEHAQLDHAFHLAICQASHNQVLVFTLQSLTDLMFNSVFASVNNLYHRPQQKKADRSPACADLQRGVAAAAARCPARSTRSCADREKESPRYRAGRPPFDSLGGAAGDEAGVTAIKSAFHTIGNACTAPPQCVPACYSCLYWFRGSMTFPAHRSSGGQTDRVRLQSITAQSPGRCG</sequence>
<dbReference type="InterPro" id="IPR011711">
    <property type="entry name" value="GntR_C"/>
</dbReference>
<proteinExistence type="predicted"/>
<dbReference type="SUPFAM" id="SSF46785">
    <property type="entry name" value="Winged helix' DNA-binding domain"/>
    <property type="match status" value="1"/>
</dbReference>
<dbReference type="InterPro" id="IPR000524">
    <property type="entry name" value="Tscrpt_reg_HTH_GntR"/>
</dbReference>
<dbReference type="EMBL" id="UGEM01000004">
    <property type="protein sequence ID" value="STP17730.1"/>
    <property type="molecule type" value="Genomic_DNA"/>
</dbReference>
<name>A0A377K2F6_ECOLX</name>
<dbReference type="Proteomes" id="UP000254181">
    <property type="component" value="Unassembled WGS sequence"/>
</dbReference>
<organism evidence="6 7">
    <name type="scientific">Escherichia coli</name>
    <dbReference type="NCBI Taxonomy" id="562"/>
    <lineage>
        <taxon>Bacteria</taxon>
        <taxon>Pseudomonadati</taxon>
        <taxon>Pseudomonadota</taxon>
        <taxon>Gammaproteobacteria</taxon>
        <taxon>Enterobacterales</taxon>
        <taxon>Enterobacteriaceae</taxon>
        <taxon>Escherichia</taxon>
    </lineage>
</organism>
<dbReference type="NCBIfam" id="NF007442">
    <property type="entry name" value="PRK09990.1"/>
    <property type="match status" value="1"/>
</dbReference>
<dbReference type="PANTHER" id="PTHR43537:SF1">
    <property type="entry name" value="GLC OPERON TRANSCRIPTIONAL ACTIVATOR"/>
    <property type="match status" value="1"/>
</dbReference>
<dbReference type="Pfam" id="PF00392">
    <property type="entry name" value="GntR"/>
    <property type="match status" value="1"/>
</dbReference>
<dbReference type="Gene3D" id="1.10.10.10">
    <property type="entry name" value="Winged helix-like DNA-binding domain superfamily/Winged helix DNA-binding domain"/>
    <property type="match status" value="1"/>
</dbReference>
<feature type="region of interest" description="Disordered" evidence="4">
    <location>
        <begin position="223"/>
        <end position="246"/>
    </location>
</feature>
<dbReference type="GO" id="GO:0003700">
    <property type="term" value="F:DNA-binding transcription factor activity"/>
    <property type="evidence" value="ECO:0007669"/>
    <property type="project" value="InterPro"/>
</dbReference>
<dbReference type="GO" id="GO:0003677">
    <property type="term" value="F:DNA binding"/>
    <property type="evidence" value="ECO:0007669"/>
    <property type="project" value="UniProtKB-KW"/>
</dbReference>
<dbReference type="InterPro" id="IPR008920">
    <property type="entry name" value="TF_FadR/GntR_C"/>
</dbReference>
<keyword evidence="3" id="KW-0804">Transcription</keyword>
<reference evidence="6 7" key="1">
    <citation type="submission" date="2018-06" db="EMBL/GenBank/DDBJ databases">
        <authorList>
            <consortium name="Pathogen Informatics"/>
            <person name="Doyle S."/>
        </authorList>
    </citation>
    <scope>NUCLEOTIDE SEQUENCE [LARGE SCALE GENOMIC DNA]</scope>
    <source>
        <strain evidence="6 7">NCTC9075</strain>
    </source>
</reference>
<dbReference type="AlphaFoldDB" id="A0A377K2F6"/>
<dbReference type="PROSITE" id="PS50949">
    <property type="entry name" value="HTH_GNTR"/>
    <property type="match status" value="1"/>
</dbReference>
<feature type="region of interest" description="Disordered" evidence="4">
    <location>
        <begin position="295"/>
        <end position="319"/>
    </location>
</feature>
<keyword evidence="1" id="KW-0805">Transcription regulation</keyword>
<dbReference type="SMART" id="SM00345">
    <property type="entry name" value="HTH_GNTR"/>
    <property type="match status" value="1"/>
</dbReference>
<dbReference type="SMART" id="SM00895">
    <property type="entry name" value="FCD"/>
    <property type="match status" value="1"/>
</dbReference>
<dbReference type="Gene3D" id="1.20.120.530">
    <property type="entry name" value="GntR ligand-binding domain-like"/>
    <property type="match status" value="1"/>
</dbReference>
<accession>A0A377K2F6</accession>
<protein>
    <submittedName>
        <fullName evidence="6">DNA-binding transcriptional regulator GlcC</fullName>
    </submittedName>
</protein>
<evidence type="ECO:0000313" key="7">
    <source>
        <dbReference type="Proteomes" id="UP000254181"/>
    </source>
</evidence>
<feature type="domain" description="HTH gntR-type" evidence="5">
    <location>
        <begin position="6"/>
        <end position="74"/>
    </location>
</feature>
<keyword evidence="2 6" id="KW-0238">DNA-binding</keyword>
<dbReference type="PRINTS" id="PR00035">
    <property type="entry name" value="HTHGNTR"/>
</dbReference>
<feature type="compositionally biased region" description="Polar residues" evidence="4">
    <location>
        <begin position="308"/>
        <end position="319"/>
    </location>
</feature>
<evidence type="ECO:0000256" key="4">
    <source>
        <dbReference type="SAM" id="MobiDB-lite"/>
    </source>
</evidence>
<feature type="compositionally biased region" description="Basic and acidic residues" evidence="4">
    <location>
        <begin position="225"/>
        <end position="234"/>
    </location>
</feature>
<evidence type="ECO:0000256" key="1">
    <source>
        <dbReference type="ARBA" id="ARBA00023015"/>
    </source>
</evidence>
<dbReference type="Pfam" id="PF07729">
    <property type="entry name" value="FCD"/>
    <property type="match status" value="1"/>
</dbReference>
<evidence type="ECO:0000259" key="5">
    <source>
        <dbReference type="PROSITE" id="PS50949"/>
    </source>
</evidence>
<evidence type="ECO:0000256" key="2">
    <source>
        <dbReference type="ARBA" id="ARBA00023125"/>
    </source>
</evidence>
<evidence type="ECO:0000313" key="6">
    <source>
        <dbReference type="EMBL" id="STP17730.1"/>
    </source>
</evidence>
<dbReference type="CDD" id="cd07377">
    <property type="entry name" value="WHTH_GntR"/>
    <property type="match status" value="1"/>
</dbReference>
<dbReference type="InterPro" id="IPR036390">
    <property type="entry name" value="WH_DNA-bd_sf"/>
</dbReference>
<dbReference type="PANTHER" id="PTHR43537">
    <property type="entry name" value="TRANSCRIPTIONAL REGULATOR, GNTR FAMILY"/>
    <property type="match status" value="1"/>
</dbReference>